<feature type="compositionally biased region" description="Basic and acidic residues" evidence="1">
    <location>
        <begin position="300"/>
        <end position="310"/>
    </location>
</feature>
<reference evidence="2 3" key="1">
    <citation type="journal article" date="2024" name="BMC Genomics">
        <title>De novo assembly and annotation of Popillia japonica's genome with initial clues to its potential as an invasive pest.</title>
        <authorList>
            <person name="Cucini C."/>
            <person name="Boschi S."/>
            <person name="Funari R."/>
            <person name="Cardaioli E."/>
            <person name="Iannotti N."/>
            <person name="Marturano G."/>
            <person name="Paoli F."/>
            <person name="Bruttini M."/>
            <person name="Carapelli A."/>
            <person name="Frati F."/>
            <person name="Nardi F."/>
        </authorList>
    </citation>
    <scope>NUCLEOTIDE SEQUENCE [LARGE SCALE GENOMIC DNA]</scope>
    <source>
        <strain evidence="2">DMR45628</strain>
    </source>
</reference>
<proteinExistence type="predicted"/>
<evidence type="ECO:0000313" key="2">
    <source>
        <dbReference type="EMBL" id="KAK9737666.1"/>
    </source>
</evidence>
<organism evidence="2 3">
    <name type="scientific">Popillia japonica</name>
    <name type="common">Japanese beetle</name>
    <dbReference type="NCBI Taxonomy" id="7064"/>
    <lineage>
        <taxon>Eukaryota</taxon>
        <taxon>Metazoa</taxon>
        <taxon>Ecdysozoa</taxon>
        <taxon>Arthropoda</taxon>
        <taxon>Hexapoda</taxon>
        <taxon>Insecta</taxon>
        <taxon>Pterygota</taxon>
        <taxon>Neoptera</taxon>
        <taxon>Endopterygota</taxon>
        <taxon>Coleoptera</taxon>
        <taxon>Polyphaga</taxon>
        <taxon>Scarabaeiformia</taxon>
        <taxon>Scarabaeidae</taxon>
        <taxon>Rutelinae</taxon>
        <taxon>Popillia</taxon>
    </lineage>
</organism>
<accession>A0AAW1LUW0</accession>
<evidence type="ECO:0000313" key="3">
    <source>
        <dbReference type="Proteomes" id="UP001458880"/>
    </source>
</evidence>
<name>A0AAW1LUW0_POPJA</name>
<sequence length="449" mass="50644">MFLCDKVPVTMTDSNVACQAGQSLEPIIIDDYANMNYFTQAASDVTIYLNSNNGNNFMEDTNRPKGYFVDSEGVIDLTKFSANSRPKTTTYGASELGSTLDLNRVLHNIPHEELDAPEFIDISKLKLSYVNTKLTSEVDVLPVVKKPKQKKGFSTVNTENGDSEGSDEVIFVKEFRANDKNVNKPLDLRRKTANFSRETPVPQPRRNPKRQVQLLKESFDLALKLSDEEIYYGRTRKPYRDIFTETSRRSNRNTGAVLSPPVALTNKDYKEWPAEGLHERPVFNMATKKIDKFDFIPVDDKRKTPQKRSETNTTKVIKGKKLGKKGKRKAPNRSKKEMKEPSEKGISKEFASLTHETLQEVIKYVSQVKEYNDIRRGNISEITNQTETGCLIDDAKSLLKVISSSTMEENLNNAVDLLTDSCILYSLANDVCQGSVAKYLKSVHGANKV</sequence>
<dbReference type="Proteomes" id="UP001458880">
    <property type="component" value="Unassembled WGS sequence"/>
</dbReference>
<dbReference type="EMBL" id="JASPKY010000097">
    <property type="protein sequence ID" value="KAK9737666.1"/>
    <property type="molecule type" value="Genomic_DNA"/>
</dbReference>
<comment type="caution">
    <text evidence="2">The sequence shown here is derived from an EMBL/GenBank/DDBJ whole genome shotgun (WGS) entry which is preliminary data.</text>
</comment>
<dbReference type="AlphaFoldDB" id="A0AAW1LUW0"/>
<gene>
    <name evidence="2" type="ORF">QE152_g10511</name>
</gene>
<protein>
    <submittedName>
        <fullName evidence="2">Uncharacterized protein</fullName>
    </submittedName>
</protein>
<keyword evidence="3" id="KW-1185">Reference proteome</keyword>
<evidence type="ECO:0000256" key="1">
    <source>
        <dbReference type="SAM" id="MobiDB-lite"/>
    </source>
</evidence>
<feature type="compositionally biased region" description="Basic and acidic residues" evidence="1">
    <location>
        <begin position="334"/>
        <end position="347"/>
    </location>
</feature>
<feature type="compositionally biased region" description="Basic residues" evidence="1">
    <location>
        <begin position="317"/>
        <end position="333"/>
    </location>
</feature>
<feature type="region of interest" description="Disordered" evidence="1">
    <location>
        <begin position="300"/>
        <end position="347"/>
    </location>
</feature>